<accession>A0AAV3XTC9</accession>
<evidence type="ECO:0000256" key="1">
    <source>
        <dbReference type="SAM" id="MobiDB-lite"/>
    </source>
</evidence>
<gene>
    <name evidence="3" type="ORF">PoB_000063600</name>
</gene>
<sequence>MFQVVCLIVFLLSKSPSGGCCEGKESAEKDPAVAMALKPSRAVNKSEVKVKNPSLLKKGATVKVNISFDIKGSIIFDYLQPKGEKGMEKEAAETMPPNSPMPTEEKPEPVPCSAIPPKSGDEGKQTCIITECRKRIIQQTCQKKLQVSKIVFNLERFKCGLLYRNAECWAKMETDYCKSDDSLNYTKANYDEENKALFANSCAGWDEIMACWQEEKCFYDTPALVRDIDNLGFTWFIDSVDDLKLSKMEKKNIKNLEGSFEKATKCPVCTLKTVVMYRQILDNIWFNVARGVNLGIIRKFEKIIKLKETECGKNESLRSMLVEKLANCALPFNSYLVRSSQLPMSRCETLFYDARIKHMKCLEDTAKDLCGDLYGEFITLVRHWDRMTDVSLILHYCKWRNHPESDIWRQHNHRPMLK</sequence>
<dbReference type="AlphaFoldDB" id="A0AAV3XTC9"/>
<organism evidence="3 4">
    <name type="scientific">Plakobranchus ocellatus</name>
    <dbReference type="NCBI Taxonomy" id="259542"/>
    <lineage>
        <taxon>Eukaryota</taxon>
        <taxon>Metazoa</taxon>
        <taxon>Spiralia</taxon>
        <taxon>Lophotrochozoa</taxon>
        <taxon>Mollusca</taxon>
        <taxon>Gastropoda</taxon>
        <taxon>Heterobranchia</taxon>
        <taxon>Euthyneura</taxon>
        <taxon>Panpulmonata</taxon>
        <taxon>Sacoglossa</taxon>
        <taxon>Placobranchoidea</taxon>
        <taxon>Plakobranchidae</taxon>
        <taxon>Plakobranchus</taxon>
    </lineage>
</organism>
<feature type="chain" id="PRO_5044011047" evidence="2">
    <location>
        <begin position="20"/>
        <end position="418"/>
    </location>
</feature>
<dbReference type="Proteomes" id="UP000735302">
    <property type="component" value="Unassembled WGS sequence"/>
</dbReference>
<reference evidence="3 4" key="1">
    <citation type="journal article" date="2021" name="Elife">
        <title>Chloroplast acquisition without the gene transfer in kleptoplastic sea slugs, Plakobranchus ocellatus.</title>
        <authorList>
            <person name="Maeda T."/>
            <person name="Takahashi S."/>
            <person name="Yoshida T."/>
            <person name="Shimamura S."/>
            <person name="Takaki Y."/>
            <person name="Nagai Y."/>
            <person name="Toyoda A."/>
            <person name="Suzuki Y."/>
            <person name="Arimoto A."/>
            <person name="Ishii H."/>
            <person name="Satoh N."/>
            <person name="Nishiyama T."/>
            <person name="Hasebe M."/>
            <person name="Maruyama T."/>
            <person name="Minagawa J."/>
            <person name="Obokata J."/>
            <person name="Shigenobu S."/>
        </authorList>
    </citation>
    <scope>NUCLEOTIDE SEQUENCE [LARGE SCALE GENOMIC DNA]</scope>
</reference>
<comment type="caution">
    <text evidence="3">The sequence shown here is derived from an EMBL/GenBank/DDBJ whole genome shotgun (WGS) entry which is preliminary data.</text>
</comment>
<feature type="non-terminal residue" evidence="3">
    <location>
        <position position="418"/>
    </location>
</feature>
<feature type="region of interest" description="Disordered" evidence="1">
    <location>
        <begin position="86"/>
        <end position="118"/>
    </location>
</feature>
<evidence type="ECO:0000256" key="2">
    <source>
        <dbReference type="SAM" id="SignalP"/>
    </source>
</evidence>
<evidence type="ECO:0000313" key="3">
    <source>
        <dbReference type="EMBL" id="GFN74130.1"/>
    </source>
</evidence>
<keyword evidence="4" id="KW-1185">Reference proteome</keyword>
<evidence type="ECO:0000313" key="4">
    <source>
        <dbReference type="Proteomes" id="UP000735302"/>
    </source>
</evidence>
<dbReference type="EMBL" id="BLXT01000055">
    <property type="protein sequence ID" value="GFN74130.1"/>
    <property type="molecule type" value="Genomic_DNA"/>
</dbReference>
<protein>
    <submittedName>
        <fullName evidence="3">Histone-lysine N-methyltransferase SETMAR</fullName>
    </submittedName>
</protein>
<feature type="signal peptide" evidence="2">
    <location>
        <begin position="1"/>
        <end position="19"/>
    </location>
</feature>
<keyword evidence="2" id="KW-0732">Signal</keyword>
<proteinExistence type="predicted"/>
<name>A0AAV3XTC9_9GAST</name>